<sequence length="188" mass="20115">MDTAQDLVSTLYGPVAKQVIATASNIKLLVCDVDGVFSDGRIYLGNQGEELKAFHTKDGYGIKALIASGVTVAIITGRNSRIVNDRMKALNVEHIIQGKEDKLPEMKALMSELSITAEQVAYIGDDMADLPCIEYAALGVAVNDAHPAVINKADYRTFTLGGFGAVRELCDLIMHSQDTLVDAKGASV</sequence>
<dbReference type="InterPro" id="IPR050793">
    <property type="entry name" value="CMP-NeuNAc_synthase"/>
</dbReference>
<dbReference type="Pfam" id="PF08282">
    <property type="entry name" value="Hydrolase_3"/>
    <property type="match status" value="1"/>
</dbReference>
<dbReference type="InterPro" id="IPR036412">
    <property type="entry name" value="HAD-like_sf"/>
</dbReference>
<keyword evidence="15" id="KW-1185">Reference proteome</keyword>
<evidence type="ECO:0000256" key="1">
    <source>
        <dbReference type="ARBA" id="ARBA00000898"/>
    </source>
</evidence>
<evidence type="ECO:0000256" key="11">
    <source>
        <dbReference type="ARBA" id="ARBA00031051"/>
    </source>
</evidence>
<evidence type="ECO:0000256" key="8">
    <source>
        <dbReference type="ARBA" id="ARBA00022801"/>
    </source>
</evidence>
<comment type="similarity">
    <text evidence="3 12">Belongs to the KdsC family.</text>
</comment>
<evidence type="ECO:0000256" key="7">
    <source>
        <dbReference type="ARBA" id="ARBA00022723"/>
    </source>
</evidence>
<feature type="binding site" evidence="13">
    <location>
        <position position="32"/>
    </location>
    <ligand>
        <name>Mg(2+)</name>
        <dbReference type="ChEBI" id="CHEBI:18420"/>
    </ligand>
</feature>
<evidence type="ECO:0000256" key="2">
    <source>
        <dbReference type="ARBA" id="ARBA00001946"/>
    </source>
</evidence>
<evidence type="ECO:0000256" key="6">
    <source>
        <dbReference type="ARBA" id="ARBA00020092"/>
    </source>
</evidence>
<comment type="subunit">
    <text evidence="4 12">Homotetramer.</text>
</comment>
<comment type="function">
    <text evidence="12">Catalyzes the hydrolysis of 3-deoxy-D-manno-octulosonate 8-phosphate (KDO 8-P) to 3-deoxy-D-manno-octulosonate (KDO) and inorganic phosphate.</text>
</comment>
<dbReference type="GO" id="GO:0019143">
    <property type="term" value="F:3-deoxy-manno-octulosonate-8-phosphatase activity"/>
    <property type="evidence" value="ECO:0007669"/>
    <property type="project" value="UniProtKB-UniRule"/>
</dbReference>
<name>A0A3E0U7Y5_9GAMM</name>
<dbReference type="PANTHER" id="PTHR21485:SF6">
    <property type="entry name" value="N-ACYLNEURAMINATE CYTIDYLYLTRANSFERASE-RELATED"/>
    <property type="match status" value="1"/>
</dbReference>
<evidence type="ECO:0000313" key="14">
    <source>
        <dbReference type="EMBL" id="REL32657.1"/>
    </source>
</evidence>
<evidence type="ECO:0000313" key="15">
    <source>
        <dbReference type="Proteomes" id="UP000256899"/>
    </source>
</evidence>
<gene>
    <name evidence="14" type="primary">kdsC</name>
    <name evidence="14" type="ORF">DXX94_07940</name>
</gene>
<comment type="cofactor">
    <cofactor evidence="2 12 13">
        <name>Mg(2+)</name>
        <dbReference type="ChEBI" id="CHEBI:18420"/>
    </cofactor>
</comment>
<dbReference type="NCBIfam" id="NF007019">
    <property type="entry name" value="PRK09484.1"/>
    <property type="match status" value="1"/>
</dbReference>
<reference evidence="15" key="1">
    <citation type="submission" date="2018-08" db="EMBL/GenBank/DDBJ databases">
        <title>Thalassotalea euphylliae genome.</title>
        <authorList>
            <person name="Summers S."/>
            <person name="Rice S.A."/>
            <person name="Freckelton M.L."/>
            <person name="Nedved B.T."/>
            <person name="Hadfield M.G."/>
        </authorList>
    </citation>
    <scope>NUCLEOTIDE SEQUENCE [LARGE SCALE GENOMIC DNA]</scope>
    <source>
        <strain evidence="15">H3</strain>
    </source>
</reference>
<dbReference type="GO" id="GO:0046872">
    <property type="term" value="F:metal ion binding"/>
    <property type="evidence" value="ECO:0007669"/>
    <property type="project" value="UniProtKB-UniRule"/>
</dbReference>
<evidence type="ECO:0000256" key="9">
    <source>
        <dbReference type="ARBA" id="ARBA00022842"/>
    </source>
</evidence>
<dbReference type="Gene3D" id="3.40.50.1000">
    <property type="entry name" value="HAD superfamily/HAD-like"/>
    <property type="match status" value="1"/>
</dbReference>
<evidence type="ECO:0000256" key="5">
    <source>
        <dbReference type="ARBA" id="ARBA00013066"/>
    </source>
</evidence>
<dbReference type="Proteomes" id="UP000256899">
    <property type="component" value="Unassembled WGS sequence"/>
</dbReference>
<protein>
    <recommendedName>
        <fullName evidence="6 12">3-deoxy-D-manno-octulosonate 8-phosphate phosphatase KdsC</fullName>
        <ecNumber evidence="5 12">3.1.3.45</ecNumber>
    </recommendedName>
    <alternativeName>
        <fullName evidence="11 12">KDO 8-P phosphatase</fullName>
    </alternativeName>
</protein>
<dbReference type="AlphaFoldDB" id="A0A3E0U7Y5"/>
<dbReference type="PIRSF" id="PIRSF006118">
    <property type="entry name" value="KDO8-P_Ptase"/>
    <property type="match status" value="1"/>
</dbReference>
<keyword evidence="8 12" id="KW-0378">Hydrolase</keyword>
<comment type="caution">
    <text evidence="14">The sequence shown here is derived from an EMBL/GenBank/DDBJ whole genome shotgun (WGS) entry which is preliminary data.</text>
</comment>
<dbReference type="SFLD" id="SFLDG01138">
    <property type="entry name" value="C1.6.2:_Deoxy-d-mannose-octulo"/>
    <property type="match status" value="1"/>
</dbReference>
<dbReference type="FunFam" id="3.40.50.1000:FF:000029">
    <property type="entry name" value="3-deoxy-D-manno-octulosonate 8-phosphate phosphatase KdsC"/>
    <property type="match status" value="1"/>
</dbReference>
<evidence type="ECO:0000256" key="10">
    <source>
        <dbReference type="ARBA" id="ARBA00022985"/>
    </source>
</evidence>
<feature type="binding site" evidence="13">
    <location>
        <position position="125"/>
    </location>
    <ligand>
        <name>Mg(2+)</name>
        <dbReference type="ChEBI" id="CHEBI:18420"/>
    </ligand>
</feature>
<dbReference type="PANTHER" id="PTHR21485">
    <property type="entry name" value="HAD SUPERFAMILY MEMBERS CMAS AND KDSC"/>
    <property type="match status" value="1"/>
</dbReference>
<dbReference type="NCBIfam" id="TIGR01670">
    <property type="entry name" value="KdsC-phosphatas"/>
    <property type="match status" value="1"/>
</dbReference>
<dbReference type="CDD" id="cd01630">
    <property type="entry name" value="HAD_KDO-like"/>
    <property type="match status" value="1"/>
</dbReference>
<dbReference type="EMBL" id="QUOT01000001">
    <property type="protein sequence ID" value="REL32657.1"/>
    <property type="molecule type" value="Genomic_DNA"/>
</dbReference>
<dbReference type="InterPro" id="IPR010023">
    <property type="entry name" value="KdsC_fam"/>
</dbReference>
<evidence type="ECO:0000256" key="13">
    <source>
        <dbReference type="PIRSR" id="PIRSR006118-2"/>
    </source>
</evidence>
<proteinExistence type="inferred from homology"/>
<accession>A0A3E0U7Y5</accession>
<dbReference type="SFLD" id="SFLDS00003">
    <property type="entry name" value="Haloacid_Dehalogenase"/>
    <property type="match status" value="1"/>
</dbReference>
<organism evidence="14 15">
    <name type="scientific">Thalassotalea euphylliae</name>
    <dbReference type="NCBI Taxonomy" id="1655234"/>
    <lineage>
        <taxon>Bacteria</taxon>
        <taxon>Pseudomonadati</taxon>
        <taxon>Pseudomonadota</taxon>
        <taxon>Gammaproteobacteria</taxon>
        <taxon>Alteromonadales</taxon>
        <taxon>Colwelliaceae</taxon>
        <taxon>Thalassotalea</taxon>
    </lineage>
</organism>
<comment type="catalytic activity">
    <reaction evidence="1 12">
        <text>3-deoxy-alpha-D-manno-2-octulosonate-8-phosphate + H2O = 3-deoxy-alpha-D-manno-oct-2-ulosonate + phosphate</text>
        <dbReference type="Rhea" id="RHEA:11500"/>
        <dbReference type="ChEBI" id="CHEBI:15377"/>
        <dbReference type="ChEBI" id="CHEBI:43474"/>
        <dbReference type="ChEBI" id="CHEBI:85985"/>
        <dbReference type="ChEBI" id="CHEBI:85986"/>
        <dbReference type="EC" id="3.1.3.45"/>
    </reaction>
</comment>
<keyword evidence="10 12" id="KW-0448">Lipopolysaccharide biosynthesis</keyword>
<evidence type="ECO:0000256" key="3">
    <source>
        <dbReference type="ARBA" id="ARBA00005893"/>
    </source>
</evidence>
<dbReference type="InterPro" id="IPR023214">
    <property type="entry name" value="HAD_sf"/>
</dbReference>
<feature type="binding site" evidence="13">
    <location>
        <position position="34"/>
    </location>
    <ligand>
        <name>substrate</name>
    </ligand>
</feature>
<keyword evidence="7 12" id="KW-0479">Metal-binding</keyword>
<dbReference type="GO" id="GO:0009103">
    <property type="term" value="P:lipopolysaccharide biosynthetic process"/>
    <property type="evidence" value="ECO:0007669"/>
    <property type="project" value="UniProtKB-UniRule"/>
</dbReference>
<dbReference type="GO" id="GO:0008781">
    <property type="term" value="F:N-acylneuraminate cytidylyltransferase activity"/>
    <property type="evidence" value="ECO:0007669"/>
    <property type="project" value="TreeGrafter"/>
</dbReference>
<evidence type="ECO:0000256" key="12">
    <source>
        <dbReference type="PIRNR" id="PIRNR006118"/>
    </source>
</evidence>
<dbReference type="SUPFAM" id="SSF56784">
    <property type="entry name" value="HAD-like"/>
    <property type="match status" value="1"/>
</dbReference>
<keyword evidence="9 12" id="KW-0460">Magnesium</keyword>
<evidence type="ECO:0000256" key="4">
    <source>
        <dbReference type="ARBA" id="ARBA00011881"/>
    </source>
</evidence>
<dbReference type="EC" id="3.1.3.45" evidence="5 12"/>
<dbReference type="SFLD" id="SFLDG01136">
    <property type="entry name" value="C1.6:_Phosphoserine_Phosphatas"/>
    <property type="match status" value="1"/>
</dbReference>